<dbReference type="InterPro" id="IPR038765">
    <property type="entry name" value="Papain-like_cys_pep_sf"/>
</dbReference>
<evidence type="ECO:0000256" key="2">
    <source>
        <dbReference type="SAM" id="SignalP"/>
    </source>
</evidence>
<dbReference type="Pfam" id="PF00112">
    <property type="entry name" value="Peptidase_C1"/>
    <property type="match status" value="2"/>
</dbReference>
<evidence type="ECO:0000256" key="1">
    <source>
        <dbReference type="ARBA" id="ARBA00008455"/>
    </source>
</evidence>
<dbReference type="Pfam" id="PF08246">
    <property type="entry name" value="Inhibitor_I29"/>
    <property type="match status" value="1"/>
</dbReference>
<gene>
    <name evidence="4" type="ORF">LSINAPIS_LOCUS12263</name>
</gene>
<dbReference type="Proteomes" id="UP000324832">
    <property type="component" value="Unassembled WGS sequence"/>
</dbReference>
<dbReference type="SUPFAM" id="SSF54001">
    <property type="entry name" value="Cysteine proteinases"/>
    <property type="match status" value="1"/>
</dbReference>
<comment type="similarity">
    <text evidence="1">Belongs to the peptidase C1 family.</text>
</comment>
<keyword evidence="5" id="KW-1185">Reference proteome</keyword>
<dbReference type="EMBL" id="FZQP02005666">
    <property type="protein sequence ID" value="VVD01951.1"/>
    <property type="molecule type" value="Genomic_DNA"/>
</dbReference>
<organism evidence="4 5">
    <name type="scientific">Leptidea sinapis</name>
    <dbReference type="NCBI Taxonomy" id="189913"/>
    <lineage>
        <taxon>Eukaryota</taxon>
        <taxon>Metazoa</taxon>
        <taxon>Ecdysozoa</taxon>
        <taxon>Arthropoda</taxon>
        <taxon>Hexapoda</taxon>
        <taxon>Insecta</taxon>
        <taxon>Pterygota</taxon>
        <taxon>Neoptera</taxon>
        <taxon>Endopterygota</taxon>
        <taxon>Lepidoptera</taxon>
        <taxon>Glossata</taxon>
        <taxon>Ditrysia</taxon>
        <taxon>Papilionoidea</taxon>
        <taxon>Pieridae</taxon>
        <taxon>Dismorphiinae</taxon>
        <taxon>Leptidea</taxon>
    </lineage>
</organism>
<dbReference type="InterPro" id="IPR013201">
    <property type="entry name" value="Prot_inhib_I29"/>
</dbReference>
<name>A0A5E4QW44_9NEOP</name>
<reference evidence="4 5" key="1">
    <citation type="submission" date="2017-07" db="EMBL/GenBank/DDBJ databases">
        <authorList>
            <person name="Talla V."/>
            <person name="Backstrom N."/>
        </authorList>
    </citation>
    <scope>NUCLEOTIDE SEQUENCE [LARGE SCALE GENOMIC DNA]</scope>
</reference>
<accession>A0A5E4QW44</accession>
<dbReference type="Gene3D" id="1.10.287.2250">
    <property type="match status" value="1"/>
</dbReference>
<evidence type="ECO:0000259" key="3">
    <source>
        <dbReference type="SMART" id="SM00645"/>
    </source>
</evidence>
<dbReference type="SMART" id="SM00645">
    <property type="entry name" value="Pept_C1"/>
    <property type="match status" value="1"/>
</dbReference>
<keyword evidence="2" id="KW-0732">Signal</keyword>
<feature type="signal peptide" evidence="2">
    <location>
        <begin position="1"/>
        <end position="17"/>
    </location>
</feature>
<dbReference type="GO" id="GO:0006508">
    <property type="term" value="P:proteolysis"/>
    <property type="evidence" value="ECO:0007669"/>
    <property type="project" value="InterPro"/>
</dbReference>
<evidence type="ECO:0000313" key="4">
    <source>
        <dbReference type="EMBL" id="VVD01951.1"/>
    </source>
</evidence>
<dbReference type="GO" id="GO:0008234">
    <property type="term" value="F:cysteine-type peptidase activity"/>
    <property type="evidence" value="ECO:0007669"/>
    <property type="project" value="InterPro"/>
</dbReference>
<evidence type="ECO:0000313" key="5">
    <source>
        <dbReference type="Proteomes" id="UP000324832"/>
    </source>
</evidence>
<dbReference type="InterPro" id="IPR013128">
    <property type="entry name" value="Peptidase_C1A"/>
</dbReference>
<feature type="chain" id="PRO_5023110202" description="Peptidase C1A papain C-terminal domain-containing protein" evidence="2">
    <location>
        <begin position="18"/>
        <end position="185"/>
    </location>
</feature>
<protein>
    <recommendedName>
        <fullName evidence="3">Peptidase C1A papain C-terminal domain-containing protein</fullName>
    </recommendedName>
</protein>
<dbReference type="InterPro" id="IPR025661">
    <property type="entry name" value="Pept_asp_AS"/>
</dbReference>
<feature type="domain" description="Peptidase C1A papain C-terminal" evidence="3">
    <location>
        <begin position="14"/>
        <end position="180"/>
    </location>
</feature>
<dbReference type="Gene3D" id="3.90.70.10">
    <property type="entry name" value="Cysteine proteinases"/>
    <property type="match status" value="1"/>
</dbReference>
<dbReference type="PROSITE" id="PS00640">
    <property type="entry name" value="THIOL_PROTEASE_ASN"/>
    <property type="match status" value="1"/>
</dbReference>
<dbReference type="PANTHER" id="PTHR12411">
    <property type="entry name" value="CYSTEINE PROTEASE FAMILY C1-RELATED"/>
    <property type="match status" value="1"/>
</dbReference>
<dbReference type="Gene3D" id="2.40.50.170">
    <property type="entry name" value="Cysteine proteinases. Chain C"/>
    <property type="match status" value="1"/>
</dbReference>
<dbReference type="AlphaFoldDB" id="A0A5E4QW44"/>
<sequence length="185" mass="21407">MLTLIGSLIVNILLVASLDIQEYYDIDQAHIYFERFVNDYKRDYVSDDEKAYRFNVFVENLKRFNEQNQRSSRAVSVHMFRYLMEKGGLLESDYPYIGMDGVCQYKQEKVQVKLSGCRSLVVNGDEEKLKALIYKYGPASIGGVPYWIVKNSWGSEWGENGFFRMQRGVNCLNLLVAEPVQAIVE</sequence>
<proteinExistence type="inferred from homology"/>
<dbReference type="InterPro" id="IPR000668">
    <property type="entry name" value="Peptidase_C1A_C"/>
</dbReference>